<accession>A0ABQ0JQK5</accession>
<evidence type="ECO:0000313" key="2">
    <source>
        <dbReference type="Proteomes" id="UP000029223"/>
    </source>
</evidence>
<proteinExistence type="predicted"/>
<reference evidence="2" key="2">
    <citation type="submission" date="2014-09" db="EMBL/GenBank/DDBJ databases">
        <authorList>
            <consortium name="NBRP consortium"/>
            <person name="Sawabe T."/>
            <person name="Meirelles P."/>
            <person name="Nakanishi M."/>
            <person name="Sayaka M."/>
            <person name="Hattori M."/>
            <person name="Ohkuma M."/>
        </authorList>
    </citation>
    <scope>NUCLEOTIDE SEQUENCE [LARGE SCALE GENOMIC DNA]</scope>
    <source>
        <strain evidence="2">JCM 19239</strain>
    </source>
</reference>
<dbReference type="Proteomes" id="UP000029223">
    <property type="component" value="Unassembled WGS sequence"/>
</dbReference>
<keyword evidence="2" id="KW-1185">Reference proteome</keyword>
<comment type="caution">
    <text evidence="1">The sequence shown here is derived from an EMBL/GenBank/DDBJ whole genome shotgun (WGS) entry which is preliminary data.</text>
</comment>
<sequence length="54" mass="6297">MTEQIDSVESQVIDPLNQFNQLRNRLLEASNLVALYNPDTSREMKAYDKMKPLQ</sequence>
<protein>
    <submittedName>
        <fullName evidence="1">Uncharacterized protein</fullName>
    </submittedName>
</protein>
<dbReference type="EMBL" id="BBMS01000126">
    <property type="protein sequence ID" value="GAL31034.1"/>
    <property type="molecule type" value="Genomic_DNA"/>
</dbReference>
<reference evidence="2" key="1">
    <citation type="submission" date="2014-09" db="EMBL/GenBank/DDBJ databases">
        <title>Vibrio variabilis JCM 19239. (C206) whole genome shotgun sequence.</title>
        <authorList>
            <person name="Sawabe T."/>
            <person name="Meirelles P."/>
            <person name="Nakanishi M."/>
            <person name="Sayaka M."/>
            <person name="Hattori M."/>
            <person name="Ohkuma M."/>
        </authorList>
    </citation>
    <scope>NUCLEOTIDE SEQUENCE [LARGE SCALE GENOMIC DNA]</scope>
    <source>
        <strain evidence="2">JCM 19239</strain>
    </source>
</reference>
<gene>
    <name evidence="1" type="ORF">JCM19239_1617</name>
</gene>
<organism evidence="1 2">
    <name type="scientific">Vibrio variabilis</name>
    <dbReference type="NCBI Taxonomy" id="990271"/>
    <lineage>
        <taxon>Bacteria</taxon>
        <taxon>Pseudomonadati</taxon>
        <taxon>Pseudomonadota</taxon>
        <taxon>Gammaproteobacteria</taxon>
        <taxon>Vibrionales</taxon>
        <taxon>Vibrionaceae</taxon>
        <taxon>Vibrio</taxon>
    </lineage>
</organism>
<name>A0ABQ0JQK5_9VIBR</name>
<evidence type="ECO:0000313" key="1">
    <source>
        <dbReference type="EMBL" id="GAL31034.1"/>
    </source>
</evidence>